<accession>A0ABT5MXY2</accession>
<keyword evidence="7" id="KW-1185">Reference proteome</keyword>
<evidence type="ECO:0000256" key="3">
    <source>
        <dbReference type="ARBA" id="ARBA00022679"/>
    </source>
</evidence>
<dbReference type="PANTHER" id="PTHR43179">
    <property type="entry name" value="RHAMNOSYLTRANSFERASE WBBL"/>
    <property type="match status" value="1"/>
</dbReference>
<comment type="caution">
    <text evidence="6">The sequence shown here is derived from an EMBL/GenBank/DDBJ whole genome shotgun (WGS) entry which is preliminary data.</text>
</comment>
<sequence>MLLTIAIPTYNRAESLRATLLEFVAQINQAVLTDVEIVVSDNCSTDTTQQVCASIATEHPTLSLRYFCNASNLGFDGNVNALFGHARGRYVWTYSDDDRPSPKMLAHVLNLLDQKEIEFAFINYHVSVDGQVLPSPFGAGPDRWIPSRDLLKTIRFSNSLISSCLFSRQSWLNAEPLRYVGSLWIHFFMAREVLQSGESLIVGQPQFTMVQSSIEQSRAEKRQEGSGQIEYYMRAYLKFVEYVHDLPNFNFDRETCTLAQSMLEGADLNQIVSYKLTAQRDELQQLVLIWKRLLPYRSTTLRFWCITTPLLFVPGGIFRLLRIMSRLVRS</sequence>
<protein>
    <submittedName>
        <fullName evidence="6">Glycosyltransferase</fullName>
        <ecNumber evidence="6">2.4.-.-</ecNumber>
    </submittedName>
</protein>
<evidence type="ECO:0000256" key="1">
    <source>
        <dbReference type="ARBA" id="ARBA00006739"/>
    </source>
</evidence>
<gene>
    <name evidence="6" type="ORF">PSQ40_10040</name>
</gene>
<dbReference type="RefSeq" id="WP_273951255.1">
    <property type="nucleotide sequence ID" value="NZ_JAQSIP010000004.1"/>
</dbReference>
<keyword evidence="4" id="KW-1133">Transmembrane helix</keyword>
<evidence type="ECO:0000256" key="2">
    <source>
        <dbReference type="ARBA" id="ARBA00022676"/>
    </source>
</evidence>
<comment type="similarity">
    <text evidence="1">Belongs to the glycosyltransferase 2 family.</text>
</comment>
<dbReference type="Gene3D" id="3.90.550.10">
    <property type="entry name" value="Spore Coat Polysaccharide Biosynthesis Protein SpsA, Chain A"/>
    <property type="match status" value="1"/>
</dbReference>
<evidence type="ECO:0000313" key="6">
    <source>
        <dbReference type="EMBL" id="MDD0838909.1"/>
    </source>
</evidence>
<feature type="domain" description="Glycosyltransferase 2-like" evidence="5">
    <location>
        <begin position="4"/>
        <end position="124"/>
    </location>
</feature>
<dbReference type="EC" id="2.4.-.-" evidence="6"/>
<name>A0ABT5MXY2_9BURK</name>
<dbReference type="GO" id="GO:0016757">
    <property type="term" value="F:glycosyltransferase activity"/>
    <property type="evidence" value="ECO:0007669"/>
    <property type="project" value="UniProtKB-KW"/>
</dbReference>
<dbReference type="EMBL" id="JAQSIP010000004">
    <property type="protein sequence ID" value="MDD0838909.1"/>
    <property type="molecule type" value="Genomic_DNA"/>
</dbReference>
<feature type="transmembrane region" description="Helical" evidence="4">
    <location>
        <begin position="301"/>
        <end position="321"/>
    </location>
</feature>
<dbReference type="Pfam" id="PF00535">
    <property type="entry name" value="Glycos_transf_2"/>
    <property type="match status" value="1"/>
</dbReference>
<dbReference type="InterPro" id="IPR029044">
    <property type="entry name" value="Nucleotide-diphossugar_trans"/>
</dbReference>
<keyword evidence="2 6" id="KW-0328">Glycosyltransferase</keyword>
<keyword evidence="4" id="KW-0472">Membrane</keyword>
<evidence type="ECO:0000313" key="7">
    <source>
        <dbReference type="Proteomes" id="UP001528673"/>
    </source>
</evidence>
<organism evidence="6 7">
    <name type="scientific">Curvibacter cyanobacteriorum</name>
    <dbReference type="NCBI Taxonomy" id="3026422"/>
    <lineage>
        <taxon>Bacteria</taxon>
        <taxon>Pseudomonadati</taxon>
        <taxon>Pseudomonadota</taxon>
        <taxon>Betaproteobacteria</taxon>
        <taxon>Burkholderiales</taxon>
        <taxon>Comamonadaceae</taxon>
        <taxon>Curvibacter</taxon>
    </lineage>
</organism>
<dbReference type="CDD" id="cd00761">
    <property type="entry name" value="Glyco_tranf_GTA_type"/>
    <property type="match status" value="1"/>
</dbReference>
<evidence type="ECO:0000259" key="5">
    <source>
        <dbReference type="Pfam" id="PF00535"/>
    </source>
</evidence>
<reference evidence="6 7" key="1">
    <citation type="submission" date="2023-02" db="EMBL/GenBank/DDBJ databases">
        <title>Bacterial whole genomic sequence of Curvibacter sp. HBC61.</title>
        <authorList>
            <person name="Le V."/>
            <person name="Ko S.-R."/>
            <person name="Ahn C.-Y."/>
            <person name="Oh H.-M."/>
        </authorList>
    </citation>
    <scope>NUCLEOTIDE SEQUENCE [LARGE SCALE GENOMIC DNA]</scope>
    <source>
        <strain evidence="6 7">HBC61</strain>
    </source>
</reference>
<keyword evidence="3 6" id="KW-0808">Transferase</keyword>
<dbReference type="SUPFAM" id="SSF53448">
    <property type="entry name" value="Nucleotide-diphospho-sugar transferases"/>
    <property type="match status" value="1"/>
</dbReference>
<evidence type="ECO:0000256" key="4">
    <source>
        <dbReference type="SAM" id="Phobius"/>
    </source>
</evidence>
<dbReference type="PANTHER" id="PTHR43179:SF12">
    <property type="entry name" value="GALACTOFURANOSYLTRANSFERASE GLFT2"/>
    <property type="match status" value="1"/>
</dbReference>
<keyword evidence="4" id="KW-0812">Transmembrane</keyword>
<proteinExistence type="inferred from homology"/>
<dbReference type="Proteomes" id="UP001528673">
    <property type="component" value="Unassembled WGS sequence"/>
</dbReference>
<dbReference type="InterPro" id="IPR001173">
    <property type="entry name" value="Glyco_trans_2-like"/>
</dbReference>